<proteinExistence type="predicted"/>
<evidence type="ECO:0000256" key="1">
    <source>
        <dbReference type="ARBA" id="ARBA00022737"/>
    </source>
</evidence>
<dbReference type="SUPFAM" id="SSF48403">
    <property type="entry name" value="Ankyrin repeat"/>
    <property type="match status" value="1"/>
</dbReference>
<sequence length="222" mass="25465">MVPIHYAVKYGNLQVVQWLWATQNESLNHFHKRQWNPLHFACWSGHANIVEFLLNNGIDPNSKSENKETPMMLSSFLGYDDSVRILLEHGANVQGDEKKPLYWASKGGHLSTVKILVESGANVDDTEQTNILCGETPLMIAARYGFLDIVDYLIRNGADKNKTNAEGILILYFFNQNALQLAQENHRQNVIDFLSVINEESNQKEKVHKHKHKHKHKHSKKK</sequence>
<name>A0ABR2L5N3_9EUKA</name>
<feature type="region of interest" description="Disordered" evidence="4">
    <location>
        <begin position="202"/>
        <end position="222"/>
    </location>
</feature>
<feature type="repeat" description="ANK" evidence="3">
    <location>
        <begin position="133"/>
        <end position="165"/>
    </location>
</feature>
<keyword evidence="1" id="KW-0677">Repeat</keyword>
<keyword evidence="6" id="KW-1185">Reference proteome</keyword>
<dbReference type="Pfam" id="PF13637">
    <property type="entry name" value="Ank_4"/>
    <property type="match status" value="1"/>
</dbReference>
<dbReference type="PANTHER" id="PTHR24193:SF121">
    <property type="entry name" value="ADA2A-CONTAINING COMPLEX COMPONENT 3, ISOFORM D"/>
    <property type="match status" value="1"/>
</dbReference>
<gene>
    <name evidence="5" type="ORF">M9Y10_000957</name>
</gene>
<protein>
    <recommendedName>
        <fullName evidence="7">Ankyrin repeat protein</fullName>
    </recommendedName>
</protein>
<evidence type="ECO:0008006" key="7">
    <source>
        <dbReference type="Google" id="ProtNLM"/>
    </source>
</evidence>
<evidence type="ECO:0000256" key="4">
    <source>
        <dbReference type="SAM" id="MobiDB-lite"/>
    </source>
</evidence>
<dbReference type="PROSITE" id="PS50297">
    <property type="entry name" value="ANK_REP_REGION"/>
    <property type="match status" value="4"/>
</dbReference>
<dbReference type="PROSITE" id="PS50088">
    <property type="entry name" value="ANK_REPEAT"/>
    <property type="match status" value="4"/>
</dbReference>
<keyword evidence="2 3" id="KW-0040">ANK repeat</keyword>
<organism evidence="5 6">
    <name type="scientific">Tritrichomonas musculus</name>
    <dbReference type="NCBI Taxonomy" id="1915356"/>
    <lineage>
        <taxon>Eukaryota</taxon>
        <taxon>Metamonada</taxon>
        <taxon>Parabasalia</taxon>
        <taxon>Tritrichomonadida</taxon>
        <taxon>Tritrichomonadidae</taxon>
        <taxon>Tritrichomonas</taxon>
    </lineage>
</organism>
<feature type="compositionally biased region" description="Basic residues" evidence="4">
    <location>
        <begin position="206"/>
        <end position="222"/>
    </location>
</feature>
<dbReference type="InterPro" id="IPR002110">
    <property type="entry name" value="Ankyrin_rpt"/>
</dbReference>
<accession>A0ABR2L5N3</accession>
<dbReference type="Pfam" id="PF00023">
    <property type="entry name" value="Ank"/>
    <property type="match status" value="1"/>
</dbReference>
<evidence type="ECO:0000313" key="6">
    <source>
        <dbReference type="Proteomes" id="UP001470230"/>
    </source>
</evidence>
<dbReference type="SMART" id="SM00248">
    <property type="entry name" value="ANK"/>
    <property type="match status" value="4"/>
</dbReference>
<dbReference type="EMBL" id="JAPFFF010000001">
    <property type="protein sequence ID" value="KAK8898665.1"/>
    <property type="molecule type" value="Genomic_DNA"/>
</dbReference>
<feature type="repeat" description="ANK" evidence="3">
    <location>
        <begin position="66"/>
        <end position="98"/>
    </location>
</feature>
<feature type="repeat" description="ANK" evidence="3">
    <location>
        <begin position="96"/>
        <end position="128"/>
    </location>
</feature>
<feature type="repeat" description="ANK" evidence="3">
    <location>
        <begin position="33"/>
        <end position="65"/>
    </location>
</feature>
<evidence type="ECO:0000256" key="2">
    <source>
        <dbReference type="ARBA" id="ARBA00023043"/>
    </source>
</evidence>
<dbReference type="InterPro" id="IPR036770">
    <property type="entry name" value="Ankyrin_rpt-contain_sf"/>
</dbReference>
<dbReference type="PANTHER" id="PTHR24193">
    <property type="entry name" value="ANKYRIN REPEAT PROTEIN"/>
    <property type="match status" value="1"/>
</dbReference>
<dbReference type="Pfam" id="PF12796">
    <property type="entry name" value="Ank_2"/>
    <property type="match status" value="1"/>
</dbReference>
<dbReference type="Gene3D" id="1.25.40.20">
    <property type="entry name" value="Ankyrin repeat-containing domain"/>
    <property type="match status" value="1"/>
</dbReference>
<evidence type="ECO:0000256" key="3">
    <source>
        <dbReference type="PROSITE-ProRule" id="PRU00023"/>
    </source>
</evidence>
<dbReference type="Proteomes" id="UP001470230">
    <property type="component" value="Unassembled WGS sequence"/>
</dbReference>
<reference evidence="5 6" key="1">
    <citation type="submission" date="2024-04" db="EMBL/GenBank/DDBJ databases">
        <title>Tritrichomonas musculus Genome.</title>
        <authorList>
            <person name="Alves-Ferreira E."/>
            <person name="Grigg M."/>
            <person name="Lorenzi H."/>
            <person name="Galac M."/>
        </authorList>
    </citation>
    <scope>NUCLEOTIDE SEQUENCE [LARGE SCALE GENOMIC DNA]</scope>
    <source>
        <strain evidence="5 6">EAF2021</strain>
    </source>
</reference>
<evidence type="ECO:0000313" key="5">
    <source>
        <dbReference type="EMBL" id="KAK8898665.1"/>
    </source>
</evidence>
<dbReference type="InterPro" id="IPR050663">
    <property type="entry name" value="Ankyrin-SOCS_Box"/>
</dbReference>
<comment type="caution">
    <text evidence="5">The sequence shown here is derived from an EMBL/GenBank/DDBJ whole genome shotgun (WGS) entry which is preliminary data.</text>
</comment>